<name>A0A510VPL1_9LACO</name>
<organism evidence="2 3">
    <name type="scientific">Furfurilactobacillus siliginis</name>
    <dbReference type="NCBI Taxonomy" id="348151"/>
    <lineage>
        <taxon>Bacteria</taxon>
        <taxon>Bacillati</taxon>
        <taxon>Bacillota</taxon>
        <taxon>Bacilli</taxon>
        <taxon>Lactobacillales</taxon>
        <taxon>Lactobacillaceae</taxon>
        <taxon>Furfurilactobacillus</taxon>
    </lineage>
</organism>
<sequence>MNEKLALAGLQSMQPRKKADRSGNFNRPDRKILLTNIIYAKGDKRK</sequence>
<dbReference type="AlphaFoldDB" id="A0A510VPL1"/>
<proteinExistence type="predicted"/>
<evidence type="ECO:0000256" key="1">
    <source>
        <dbReference type="SAM" id="MobiDB-lite"/>
    </source>
</evidence>
<evidence type="ECO:0000313" key="2">
    <source>
        <dbReference type="EMBL" id="GEK28877.1"/>
    </source>
</evidence>
<comment type="caution">
    <text evidence="2">The sequence shown here is derived from an EMBL/GenBank/DDBJ whole genome shotgun (WGS) entry which is preliminary data.</text>
</comment>
<feature type="region of interest" description="Disordered" evidence="1">
    <location>
        <begin position="1"/>
        <end position="27"/>
    </location>
</feature>
<evidence type="ECO:0000313" key="3">
    <source>
        <dbReference type="Proteomes" id="UP000321429"/>
    </source>
</evidence>
<gene>
    <name evidence="2" type="ORF">LSI01_11880</name>
</gene>
<reference evidence="2 3" key="1">
    <citation type="submission" date="2019-07" db="EMBL/GenBank/DDBJ databases">
        <title>Whole genome shotgun sequence of Lactobacillus siliginis NBRC 101315.</title>
        <authorList>
            <person name="Hosoyama A."/>
            <person name="Uohara A."/>
            <person name="Ohji S."/>
            <person name="Ichikawa N."/>
        </authorList>
    </citation>
    <scope>NUCLEOTIDE SEQUENCE [LARGE SCALE GENOMIC DNA]</scope>
    <source>
        <strain evidence="2 3">NBRC 101315</strain>
    </source>
</reference>
<protein>
    <submittedName>
        <fullName evidence="2">Uncharacterized protein</fullName>
    </submittedName>
</protein>
<dbReference type="Proteomes" id="UP000321429">
    <property type="component" value="Unassembled WGS sequence"/>
</dbReference>
<dbReference type="EMBL" id="BJUD01000022">
    <property type="protein sequence ID" value="GEK28877.1"/>
    <property type="molecule type" value="Genomic_DNA"/>
</dbReference>
<accession>A0A510VPL1</accession>